<organism evidence="2">
    <name type="scientific">uncultured Caudovirales phage</name>
    <dbReference type="NCBI Taxonomy" id="2100421"/>
    <lineage>
        <taxon>Viruses</taxon>
        <taxon>Duplodnaviria</taxon>
        <taxon>Heunggongvirae</taxon>
        <taxon>Uroviricota</taxon>
        <taxon>Caudoviricetes</taxon>
        <taxon>Peduoviridae</taxon>
        <taxon>Maltschvirus</taxon>
        <taxon>Maltschvirus maltsch</taxon>
    </lineage>
</organism>
<evidence type="ECO:0000313" key="2">
    <source>
        <dbReference type="EMBL" id="CAB4122376.1"/>
    </source>
</evidence>
<feature type="region of interest" description="Disordered" evidence="1">
    <location>
        <begin position="155"/>
        <end position="174"/>
    </location>
</feature>
<sequence>MNSQPDVLDEIGQLYMTELDNLPLQDLDRLIKQVTATKDAAALYLSTLQSTLHGRLGGHAQQLRQEAGKSTGTVRFEVDGFLVVADLPKRPEYDQQKLKEAVEALRKWGEDPDNYVGIEIKVSEAKYTAWPPGIRQLFEPARTLKTGKPVYKLEQVTAPDSQTASNDRNFGEVA</sequence>
<dbReference type="EMBL" id="LR796161">
    <property type="protein sequence ID" value="CAB4122376.1"/>
    <property type="molecule type" value="Genomic_DNA"/>
</dbReference>
<gene>
    <name evidence="2" type="ORF">UFOVP31_19</name>
</gene>
<accession>A0A6J5KMG0</accession>
<proteinExistence type="predicted"/>
<feature type="compositionally biased region" description="Polar residues" evidence="1">
    <location>
        <begin position="158"/>
        <end position="168"/>
    </location>
</feature>
<name>A0A6J5KMG0_9CAUD</name>
<evidence type="ECO:0000256" key="1">
    <source>
        <dbReference type="SAM" id="MobiDB-lite"/>
    </source>
</evidence>
<reference evidence="2" key="1">
    <citation type="submission" date="2020-04" db="EMBL/GenBank/DDBJ databases">
        <authorList>
            <person name="Chiriac C."/>
            <person name="Salcher M."/>
            <person name="Ghai R."/>
            <person name="Kavagutti S V."/>
        </authorList>
    </citation>
    <scope>NUCLEOTIDE SEQUENCE</scope>
</reference>
<protein>
    <submittedName>
        <fullName evidence="2">Uncharacterized protein</fullName>
    </submittedName>
</protein>